<dbReference type="GO" id="GO:0003677">
    <property type="term" value="F:DNA binding"/>
    <property type="evidence" value="ECO:0007669"/>
    <property type="project" value="InterPro"/>
</dbReference>
<feature type="repeat" description="WD" evidence="3">
    <location>
        <begin position="830"/>
        <end position="871"/>
    </location>
</feature>
<dbReference type="InterPro" id="IPR003593">
    <property type="entry name" value="AAA+_ATPase"/>
</dbReference>
<dbReference type="PRINTS" id="PR00364">
    <property type="entry name" value="DISEASERSIST"/>
</dbReference>
<dbReference type="SMART" id="SM00320">
    <property type="entry name" value="WD40"/>
    <property type="match status" value="14"/>
</dbReference>
<evidence type="ECO:0000259" key="5">
    <source>
        <dbReference type="PROSITE" id="PS50943"/>
    </source>
</evidence>
<dbReference type="InterPro" id="IPR001387">
    <property type="entry name" value="Cro/C1-type_HTH"/>
</dbReference>
<dbReference type="PROSITE" id="PS50943">
    <property type="entry name" value="HTH_CROC1"/>
    <property type="match status" value="1"/>
</dbReference>
<dbReference type="PRINTS" id="PR00320">
    <property type="entry name" value="GPROTEINBRPT"/>
</dbReference>
<dbReference type="SUPFAM" id="SSF141571">
    <property type="entry name" value="Pentapeptide repeat-like"/>
    <property type="match status" value="1"/>
</dbReference>
<dbReference type="RefSeq" id="WP_112429905.1">
    <property type="nucleotide sequence ID" value="NZ_MCIF01000002.1"/>
</dbReference>
<dbReference type="CDD" id="cd00200">
    <property type="entry name" value="WD40"/>
    <property type="match status" value="2"/>
</dbReference>
<dbReference type="OrthoDB" id="134579at2"/>
<dbReference type="InterPro" id="IPR010982">
    <property type="entry name" value="Lambda_DNA-bd_dom_sf"/>
</dbReference>
<dbReference type="InterPro" id="IPR020472">
    <property type="entry name" value="WD40_PAC1"/>
</dbReference>
<evidence type="ECO:0000256" key="1">
    <source>
        <dbReference type="ARBA" id="ARBA00022574"/>
    </source>
</evidence>
<dbReference type="InterPro" id="IPR015943">
    <property type="entry name" value="WD40/YVTN_repeat-like_dom_sf"/>
</dbReference>
<dbReference type="InterPro" id="IPR019775">
    <property type="entry name" value="WD40_repeat_CS"/>
</dbReference>
<dbReference type="Pfam" id="PF00931">
    <property type="entry name" value="NB-ARC"/>
    <property type="match status" value="1"/>
</dbReference>
<dbReference type="Proteomes" id="UP000248706">
    <property type="component" value="Unassembled WGS sequence"/>
</dbReference>
<proteinExistence type="predicted"/>
<dbReference type="GO" id="GO:0043531">
    <property type="term" value="F:ADP binding"/>
    <property type="evidence" value="ECO:0007669"/>
    <property type="project" value="InterPro"/>
</dbReference>
<evidence type="ECO:0008006" key="8">
    <source>
        <dbReference type="Google" id="ProtNLM"/>
    </source>
</evidence>
<feature type="repeat" description="WD" evidence="3">
    <location>
        <begin position="1085"/>
        <end position="1126"/>
    </location>
</feature>
<dbReference type="Pfam" id="PF01381">
    <property type="entry name" value="HTH_3"/>
    <property type="match status" value="1"/>
</dbReference>
<organism evidence="6 7">
    <name type="scientific">Thermogemmatispora tikiterensis</name>
    <dbReference type="NCBI Taxonomy" id="1825093"/>
    <lineage>
        <taxon>Bacteria</taxon>
        <taxon>Bacillati</taxon>
        <taxon>Chloroflexota</taxon>
        <taxon>Ktedonobacteria</taxon>
        <taxon>Thermogemmatisporales</taxon>
        <taxon>Thermogemmatisporaceae</taxon>
        <taxon>Thermogemmatispora</taxon>
    </lineage>
</organism>
<dbReference type="Gene3D" id="3.40.50.300">
    <property type="entry name" value="P-loop containing nucleotide triphosphate hydrolases"/>
    <property type="match status" value="1"/>
</dbReference>
<feature type="repeat" description="WD" evidence="3">
    <location>
        <begin position="657"/>
        <end position="698"/>
    </location>
</feature>
<dbReference type="InterPro" id="IPR007111">
    <property type="entry name" value="NACHT_NTPase"/>
</dbReference>
<keyword evidence="7" id="KW-1185">Reference proteome</keyword>
<reference evidence="6 7" key="1">
    <citation type="submission" date="2016-08" db="EMBL/GenBank/DDBJ databases">
        <title>Analysis of Carbohydrate Active Enzymes in Thermogemmatispora T81 Reveals Carbohydrate Degradation Ability.</title>
        <authorList>
            <person name="Tomazini A."/>
            <person name="Lal S."/>
            <person name="Stott M."/>
            <person name="Henrissat B."/>
            <person name="Polikarpov I."/>
            <person name="Sparling R."/>
            <person name="Levin D.B."/>
        </authorList>
    </citation>
    <scope>NUCLEOTIDE SEQUENCE [LARGE SCALE GENOMIC DNA]</scope>
    <source>
        <strain evidence="6 7">T81</strain>
    </source>
</reference>
<gene>
    <name evidence="6" type="ORF">A4R35_12605</name>
</gene>
<feature type="repeat" description="WD" evidence="3">
    <location>
        <begin position="998"/>
        <end position="1032"/>
    </location>
</feature>
<feature type="repeat" description="WD" evidence="3">
    <location>
        <begin position="705"/>
        <end position="746"/>
    </location>
</feature>
<feature type="repeat" description="WD" evidence="3">
    <location>
        <begin position="872"/>
        <end position="913"/>
    </location>
</feature>
<dbReference type="PANTHER" id="PTHR19848">
    <property type="entry name" value="WD40 REPEAT PROTEIN"/>
    <property type="match status" value="1"/>
</dbReference>
<evidence type="ECO:0000313" key="6">
    <source>
        <dbReference type="EMBL" id="RAQ96379.1"/>
    </source>
</evidence>
<evidence type="ECO:0000313" key="7">
    <source>
        <dbReference type="Proteomes" id="UP000248706"/>
    </source>
</evidence>
<protein>
    <recommendedName>
        <fullName evidence="8">HTH cro/C1-type domain-containing protein</fullName>
    </recommendedName>
</protein>
<dbReference type="SMART" id="SM00530">
    <property type="entry name" value="HTH_XRE"/>
    <property type="match status" value="1"/>
</dbReference>
<dbReference type="InterPro" id="IPR027417">
    <property type="entry name" value="P-loop_NTPase"/>
</dbReference>
<dbReference type="Gene3D" id="1.10.260.40">
    <property type="entry name" value="lambda repressor-like DNA-binding domains"/>
    <property type="match status" value="1"/>
</dbReference>
<dbReference type="InterPro" id="IPR001680">
    <property type="entry name" value="WD40_rpt"/>
</dbReference>
<dbReference type="Pfam" id="PF00400">
    <property type="entry name" value="WD40"/>
    <property type="match status" value="12"/>
</dbReference>
<name>A0A328VH93_9CHLR</name>
<dbReference type="SUPFAM" id="SSF47413">
    <property type="entry name" value="lambda repressor-like DNA-binding domains"/>
    <property type="match status" value="1"/>
</dbReference>
<feature type="domain" description="HTH cro/C1-type" evidence="5">
    <location>
        <begin position="16"/>
        <end position="70"/>
    </location>
</feature>
<dbReference type="PROSITE" id="PS00678">
    <property type="entry name" value="WD_REPEATS_1"/>
    <property type="match status" value="8"/>
</dbReference>
<keyword evidence="2" id="KW-0677">Repeat</keyword>
<feature type="repeat" description="WD" evidence="3">
    <location>
        <begin position="914"/>
        <end position="955"/>
    </location>
</feature>
<dbReference type="PANTHER" id="PTHR19848:SF8">
    <property type="entry name" value="F-BOX AND WD REPEAT DOMAIN CONTAINING 7"/>
    <property type="match status" value="1"/>
</dbReference>
<dbReference type="InterPro" id="IPR002182">
    <property type="entry name" value="NB-ARC"/>
</dbReference>
<dbReference type="SMART" id="SM00382">
    <property type="entry name" value="AAA"/>
    <property type="match status" value="1"/>
</dbReference>
<feature type="repeat" description="WD" evidence="3">
    <location>
        <begin position="788"/>
        <end position="829"/>
    </location>
</feature>
<feature type="repeat" description="WD" evidence="3">
    <location>
        <begin position="1147"/>
        <end position="1170"/>
    </location>
</feature>
<dbReference type="PROSITE" id="PS50837">
    <property type="entry name" value="NACHT"/>
    <property type="match status" value="1"/>
</dbReference>
<dbReference type="SUPFAM" id="SSF50978">
    <property type="entry name" value="WD40 repeat-like"/>
    <property type="match status" value="2"/>
</dbReference>
<dbReference type="PROSITE" id="PS50082">
    <property type="entry name" value="WD_REPEATS_2"/>
    <property type="match status" value="12"/>
</dbReference>
<dbReference type="InterPro" id="IPR036322">
    <property type="entry name" value="WD40_repeat_dom_sf"/>
</dbReference>
<evidence type="ECO:0000256" key="2">
    <source>
        <dbReference type="ARBA" id="ARBA00022737"/>
    </source>
</evidence>
<sequence length="1218" mass="135350">MAENRHAPATAIGTRMRHLRQQMGKSLSEVARAVGYSKSYLSAVENNVTLPSLQLVQEYERALQLRSGELVEVLVGGQLEQLPRGRRRTTSSSLVLPATATAAALDSLAARPRCDLEEAPYVSRLYGRDEELELLWRWVTQDRCRLIAIVGIGGVGKTALVAALVQRLRSSSDFQGLLWLSLHTPLSRGRLLDRCLRFLNGEEEHQPTPLPESEEDRLKLLIQRLERERFLLVLDDFDSLLQSGALAGHYKGDYKGYEELLYLLGSHALQSCVLLTSREKPDGIPLQEGKYAPVRTMTLSGVSPEAGRLLLAGEGLEGDDEHWAEFIRRYAGNPLALKLVSPTIREVFDRQIARFLDQEVLVLQGIKDLLDKQFERLTPDERDVLYWLAIGREVVTLSELLEDRLARTSKGALLEVLKSLRHRSLVEVRGAAGYTLQPVICEYVTDRLVQQVAAEILQEQPLSLLQSHALLKAQARDYIREDQVRSILGPLAHILRTARGGSGCEQLLRSLLARLERGRPGYAAGNILNLLLHLQCDLRGWDFSGLAVWQANLRGKALPNVNFAWADLTGSAFTEIFGSILSVALNHDGSLVALGTTTCEVRIFRVRDYAPLVTCQGHADWVRSVLFSPDGRMVISGSEDGTIRLWDVETGQCLQTLRGHQERIYSLAVSADGRLLASGSGDQTVRLWRLDMASGLAECQRELTDPGQSGRVYAVALTPDGKTLVSGGEDAILRLWDVESGSCRARLPGANDSIWSLALSYDGRLLACGCEERIMLWDLTSLALLASWDAHRKQVYALSFSSDSRFLASAGGDRLLRLWNIRDLSCIKTLEGHSRRVYSLAVSADDRLLVSGSDDQTVRFWDLERGRCVRMLQGYSSQVRTVATSPDGQLFASSGNDGQVRLWDLGELRCLRTMEGHTASVWTVTFDGHGRLLASSSEDGTVRLWQVETGQNFRILKGHAARVYMVAFSPDGSLLASGGADRTLRVWEVATGQCLHILREHRGRVYAVAYSPDGRLLVSGAEDQTICLWDTRDYRCWRKLSGHSGAIYTLAISPDGRWLATAGADQLVRLWDLTQLEQGLPRAILKGHRERIWTLSISPDSRLLASAGDDQLVCLWDLETGELLKIVNHFDYRIREIAFSRGVQPVLLVSGSHTGTIEVWDVERAQCLRVLRSDRPYEGMNIYAATGLSLSQRSILRSLGAVENPVLQPRLAGQEDRS</sequence>
<accession>A0A328VH93</accession>
<dbReference type="EMBL" id="MCIF01000002">
    <property type="protein sequence ID" value="RAQ96379.1"/>
    <property type="molecule type" value="Genomic_DNA"/>
</dbReference>
<comment type="caution">
    <text evidence="6">The sequence shown here is derived from an EMBL/GenBank/DDBJ whole genome shotgun (WGS) entry which is preliminary data.</text>
</comment>
<dbReference type="Gene3D" id="2.130.10.10">
    <property type="entry name" value="YVTN repeat-like/Quinoprotein amine dehydrogenase"/>
    <property type="match status" value="5"/>
</dbReference>
<dbReference type="AlphaFoldDB" id="A0A328VH93"/>
<evidence type="ECO:0000256" key="3">
    <source>
        <dbReference type="PROSITE-ProRule" id="PRU00221"/>
    </source>
</evidence>
<dbReference type="SUPFAM" id="SSF52540">
    <property type="entry name" value="P-loop containing nucleoside triphosphate hydrolases"/>
    <property type="match status" value="1"/>
</dbReference>
<feature type="repeat" description="WD" evidence="3">
    <location>
        <begin position="615"/>
        <end position="656"/>
    </location>
</feature>
<keyword evidence="1 3" id="KW-0853">WD repeat</keyword>
<feature type="repeat" description="WD" evidence="3">
    <location>
        <begin position="956"/>
        <end position="997"/>
    </location>
</feature>
<dbReference type="PROSITE" id="PS50294">
    <property type="entry name" value="WD_REPEATS_REGION"/>
    <property type="match status" value="11"/>
</dbReference>
<feature type="domain" description="NACHT" evidence="4">
    <location>
        <begin position="145"/>
        <end position="240"/>
    </location>
</feature>
<evidence type="ECO:0000259" key="4">
    <source>
        <dbReference type="PROSITE" id="PS50837"/>
    </source>
</evidence>
<feature type="repeat" description="WD" evidence="3">
    <location>
        <begin position="1040"/>
        <end position="1073"/>
    </location>
</feature>
<dbReference type="CDD" id="cd00093">
    <property type="entry name" value="HTH_XRE"/>
    <property type="match status" value="1"/>
</dbReference>